<dbReference type="InParanoid" id="A8QDY9"/>
<dbReference type="VEuPathDB" id="FungiDB:MGL_4245"/>
<dbReference type="KEGG" id="mgl:MGL_4245"/>
<dbReference type="Proteomes" id="UP000008837">
    <property type="component" value="Unassembled WGS sequence"/>
</dbReference>
<sequence>MRFYFSYGAIWGIHAAANSVALGLFYSLYVRWTWIADKFYGKKTFDRGFGNLAGQIIVPLIMIACIVAAVWGYLWIWIVFMLFVFVLWVIALVDLTKHRKSPSSRQRRTIILSAEDWKYGSSPYVTSHGQLDRMLVLLIVVMTIVLGKNVAEFVGFICLTWYFASPVHFYLSIVPEIAFAVILASPEALAMFEPERHLPGHHVPEMREANPFEP</sequence>
<accession>A8QDY9</accession>
<evidence type="ECO:0000313" key="3">
    <source>
        <dbReference type="Proteomes" id="UP000008837"/>
    </source>
</evidence>
<feature type="transmembrane region" description="Helical" evidence="1">
    <location>
        <begin position="169"/>
        <end position="192"/>
    </location>
</feature>
<feature type="transmembrane region" description="Helical" evidence="1">
    <location>
        <begin position="6"/>
        <end position="29"/>
    </location>
</feature>
<keyword evidence="3" id="KW-1185">Reference proteome</keyword>
<keyword evidence="1" id="KW-0812">Transmembrane</keyword>
<feature type="transmembrane region" description="Helical" evidence="1">
    <location>
        <begin position="49"/>
        <end position="69"/>
    </location>
</feature>
<dbReference type="EMBL" id="AAYY01000024">
    <property type="protein sequence ID" value="EDP41406.1"/>
    <property type="molecule type" value="Genomic_DNA"/>
</dbReference>
<feature type="transmembrane region" description="Helical" evidence="1">
    <location>
        <begin position="75"/>
        <end position="95"/>
    </location>
</feature>
<keyword evidence="1" id="KW-0472">Membrane</keyword>
<organism evidence="2 3">
    <name type="scientific">Malassezia globosa (strain ATCC MYA-4612 / CBS 7966)</name>
    <name type="common">Dandruff-associated fungus</name>
    <dbReference type="NCBI Taxonomy" id="425265"/>
    <lineage>
        <taxon>Eukaryota</taxon>
        <taxon>Fungi</taxon>
        <taxon>Dikarya</taxon>
        <taxon>Basidiomycota</taxon>
        <taxon>Ustilaginomycotina</taxon>
        <taxon>Malasseziomycetes</taxon>
        <taxon>Malasseziales</taxon>
        <taxon>Malasseziaceae</taxon>
        <taxon>Malassezia</taxon>
    </lineage>
</organism>
<protein>
    <submittedName>
        <fullName evidence="2">Uncharacterized protein</fullName>
    </submittedName>
</protein>
<keyword evidence="1" id="KW-1133">Transmembrane helix</keyword>
<dbReference type="AlphaFoldDB" id="A8QDY9"/>
<comment type="caution">
    <text evidence="2">The sequence shown here is derived from an EMBL/GenBank/DDBJ whole genome shotgun (WGS) entry which is preliminary data.</text>
</comment>
<name>A8QDY9_MALGO</name>
<proteinExistence type="predicted"/>
<evidence type="ECO:0000256" key="1">
    <source>
        <dbReference type="SAM" id="Phobius"/>
    </source>
</evidence>
<dbReference type="RefSeq" id="XP_001728620.1">
    <property type="nucleotide sequence ID" value="XM_001728568.1"/>
</dbReference>
<dbReference type="OrthoDB" id="3349125at2759"/>
<feature type="transmembrane region" description="Helical" evidence="1">
    <location>
        <begin position="135"/>
        <end position="163"/>
    </location>
</feature>
<dbReference type="STRING" id="425265.A8QDY9"/>
<reference evidence="2 3" key="1">
    <citation type="journal article" date="2007" name="Proc. Natl. Acad. Sci. U.S.A.">
        <title>Dandruff-associated Malassezia genomes reveal convergent and divergent virulence traits shared with plant and human fungal pathogens.</title>
        <authorList>
            <person name="Xu J."/>
            <person name="Saunders C.W."/>
            <person name="Hu P."/>
            <person name="Grant R.A."/>
            <person name="Boekhout T."/>
            <person name="Kuramae E.E."/>
            <person name="Kronstad J.W."/>
            <person name="Deangelis Y.M."/>
            <person name="Reeder N.L."/>
            <person name="Johnstone K.R."/>
            <person name="Leland M."/>
            <person name="Fieno A.M."/>
            <person name="Begley W.M."/>
            <person name="Sun Y."/>
            <person name="Lacey M.P."/>
            <person name="Chaudhary T."/>
            <person name="Keough T."/>
            <person name="Chu L."/>
            <person name="Sears R."/>
            <person name="Yuan B."/>
            <person name="Dawson T.L.Jr."/>
        </authorList>
    </citation>
    <scope>NUCLEOTIDE SEQUENCE [LARGE SCALE GENOMIC DNA]</scope>
    <source>
        <strain evidence="3">ATCC MYA-4612 / CBS 7966</strain>
    </source>
</reference>
<gene>
    <name evidence="2" type="ORF">MGL_4245</name>
</gene>
<evidence type="ECO:0000313" key="2">
    <source>
        <dbReference type="EMBL" id="EDP41406.1"/>
    </source>
</evidence>
<dbReference type="GeneID" id="5852926"/>